<evidence type="ECO:0000259" key="2">
    <source>
        <dbReference type="Pfam" id="PF06722"/>
    </source>
</evidence>
<dbReference type="Gene3D" id="3.40.50.2000">
    <property type="entry name" value="Glycogen Phosphorylase B"/>
    <property type="match status" value="1"/>
</dbReference>
<sequence>MLDRLSDSDPDKVRPSSDVDCGLPQIRGKNNTILFVTSELYGLANVHLATAYALLESHPDAEVHYASFPKFASRVKRTSSQAQRFNPEASEVIFHALNGRSYAEASPLAQSNGSEKMVHSPGLKSAEGFCRILKLGLSPWPEDEYYDIYLSVRKLIDEINPAIVVLDMLLNPAVDATRDMHRAHAILTPNVLTGIAPAVQPGHKVLWKYPAIGSGYPFPVPWSLIPANIYLNFQTIRCALSTIGSDGRRANLKSPINLADVGNERDEGNDLVDWVKRAPTMMIALGSHYQYTEQQARVMVGAIQKVLRQTNVQVLWKVDLPDAVDDSLLQNMDESLSGRFRAEKWLDVEPPSLLLMDTMVASVHHGGAGCFHDALSAGVPQIILPLWIDLYDFAQLVEYLGIGVWGCQDTSPHWTAECLADAFLKILESGEMSANMKQRAKGFGEQAQQRSGRSIAADEVAKLAALGY</sequence>
<dbReference type="SUPFAM" id="SSF53756">
    <property type="entry name" value="UDP-Glycosyltransferase/glycogen phosphorylase"/>
    <property type="match status" value="1"/>
</dbReference>
<gene>
    <name evidence="3" type="ORF">G7Z17_g5916</name>
</gene>
<dbReference type="OrthoDB" id="407298at2759"/>
<dbReference type="EMBL" id="JAANBB010000105">
    <property type="protein sequence ID" value="KAF7550147.1"/>
    <property type="molecule type" value="Genomic_DNA"/>
</dbReference>
<dbReference type="InterPro" id="IPR050426">
    <property type="entry name" value="Glycosyltransferase_28"/>
</dbReference>
<feature type="region of interest" description="Disordered" evidence="1">
    <location>
        <begin position="1"/>
        <end position="20"/>
    </location>
</feature>
<accession>A0A9P5HG64</accession>
<comment type="caution">
    <text evidence="3">The sequence shown here is derived from an EMBL/GenBank/DDBJ whole genome shotgun (WGS) entry which is preliminary data.</text>
</comment>
<name>A0A9P5HG64_9HYPO</name>
<dbReference type="Pfam" id="PF06722">
    <property type="entry name" value="EryCIII-like_C"/>
    <property type="match status" value="1"/>
</dbReference>
<evidence type="ECO:0000256" key="1">
    <source>
        <dbReference type="SAM" id="MobiDB-lite"/>
    </source>
</evidence>
<feature type="compositionally biased region" description="Basic and acidic residues" evidence="1">
    <location>
        <begin position="1"/>
        <end position="17"/>
    </location>
</feature>
<organism evidence="3 4">
    <name type="scientific">Cylindrodendrum hubeiense</name>
    <dbReference type="NCBI Taxonomy" id="595255"/>
    <lineage>
        <taxon>Eukaryota</taxon>
        <taxon>Fungi</taxon>
        <taxon>Dikarya</taxon>
        <taxon>Ascomycota</taxon>
        <taxon>Pezizomycotina</taxon>
        <taxon>Sordariomycetes</taxon>
        <taxon>Hypocreomycetidae</taxon>
        <taxon>Hypocreales</taxon>
        <taxon>Nectriaceae</taxon>
        <taxon>Cylindrodendrum</taxon>
    </lineage>
</organism>
<keyword evidence="4" id="KW-1185">Reference proteome</keyword>
<dbReference type="InterPro" id="IPR010610">
    <property type="entry name" value="EryCIII-like_C"/>
</dbReference>
<feature type="domain" description="Erythromycin biosynthesis protein CIII-like C-terminal" evidence="2">
    <location>
        <begin position="353"/>
        <end position="438"/>
    </location>
</feature>
<dbReference type="Proteomes" id="UP000722485">
    <property type="component" value="Unassembled WGS sequence"/>
</dbReference>
<dbReference type="PANTHER" id="PTHR48050">
    <property type="entry name" value="STEROL 3-BETA-GLUCOSYLTRANSFERASE"/>
    <property type="match status" value="1"/>
</dbReference>
<evidence type="ECO:0000313" key="4">
    <source>
        <dbReference type="Proteomes" id="UP000722485"/>
    </source>
</evidence>
<dbReference type="GO" id="GO:0016757">
    <property type="term" value="F:glycosyltransferase activity"/>
    <property type="evidence" value="ECO:0007669"/>
    <property type="project" value="UniProtKB-ARBA"/>
</dbReference>
<protein>
    <recommendedName>
        <fullName evidence="2">Erythromycin biosynthesis protein CIII-like C-terminal domain-containing protein</fullName>
    </recommendedName>
</protein>
<reference evidence="3" key="1">
    <citation type="submission" date="2020-03" db="EMBL/GenBank/DDBJ databases">
        <title>Draft Genome Sequence of Cylindrodendrum hubeiense.</title>
        <authorList>
            <person name="Buettner E."/>
            <person name="Kellner H."/>
        </authorList>
    </citation>
    <scope>NUCLEOTIDE SEQUENCE</scope>
    <source>
        <strain evidence="3">IHI 201604</strain>
    </source>
</reference>
<proteinExistence type="predicted"/>
<dbReference type="AlphaFoldDB" id="A0A9P5HG64"/>
<dbReference type="PANTHER" id="PTHR48050:SF13">
    <property type="entry name" value="STEROL 3-BETA-GLUCOSYLTRANSFERASE UGT80A2"/>
    <property type="match status" value="1"/>
</dbReference>
<evidence type="ECO:0000313" key="3">
    <source>
        <dbReference type="EMBL" id="KAF7550147.1"/>
    </source>
</evidence>